<sequence length="71" mass="8378">MKDIKWIDSRPKIKKSKLMSWKVKDYTVTFDKNLYSCNCLGYTYRRSCKHITEVSETFRHKSSGRAGARVV</sequence>
<dbReference type="PROSITE" id="PS50966">
    <property type="entry name" value="ZF_SWIM"/>
    <property type="match status" value="1"/>
</dbReference>
<proteinExistence type="predicted"/>
<accession>A0A382XYM7</accession>
<dbReference type="InterPro" id="IPR007527">
    <property type="entry name" value="Znf_SWIM"/>
</dbReference>
<protein>
    <recommendedName>
        <fullName evidence="1">SWIM-type domain-containing protein</fullName>
    </recommendedName>
</protein>
<dbReference type="AlphaFoldDB" id="A0A382XYM7"/>
<organism evidence="2">
    <name type="scientific">marine metagenome</name>
    <dbReference type="NCBI Taxonomy" id="408172"/>
    <lineage>
        <taxon>unclassified sequences</taxon>
        <taxon>metagenomes</taxon>
        <taxon>ecological metagenomes</taxon>
    </lineage>
</organism>
<evidence type="ECO:0000259" key="1">
    <source>
        <dbReference type="PROSITE" id="PS50966"/>
    </source>
</evidence>
<dbReference type="GO" id="GO:0008270">
    <property type="term" value="F:zinc ion binding"/>
    <property type="evidence" value="ECO:0007669"/>
    <property type="project" value="InterPro"/>
</dbReference>
<reference evidence="2" key="1">
    <citation type="submission" date="2018-05" db="EMBL/GenBank/DDBJ databases">
        <authorList>
            <person name="Lanie J.A."/>
            <person name="Ng W.-L."/>
            <person name="Kazmierczak K.M."/>
            <person name="Andrzejewski T.M."/>
            <person name="Davidsen T.M."/>
            <person name="Wayne K.J."/>
            <person name="Tettelin H."/>
            <person name="Glass J.I."/>
            <person name="Rusch D."/>
            <person name="Podicherti R."/>
            <person name="Tsui H.-C.T."/>
            <person name="Winkler M.E."/>
        </authorList>
    </citation>
    <scope>NUCLEOTIDE SEQUENCE</scope>
</reference>
<name>A0A382XYM7_9ZZZZ</name>
<dbReference type="EMBL" id="UINC01171421">
    <property type="protein sequence ID" value="SVD75980.1"/>
    <property type="molecule type" value="Genomic_DNA"/>
</dbReference>
<gene>
    <name evidence="2" type="ORF">METZ01_LOCUS428834</name>
</gene>
<evidence type="ECO:0000313" key="2">
    <source>
        <dbReference type="EMBL" id="SVD75980.1"/>
    </source>
</evidence>
<feature type="domain" description="SWIM-type" evidence="1">
    <location>
        <begin position="26"/>
        <end position="59"/>
    </location>
</feature>